<feature type="compositionally biased region" description="Basic and acidic residues" evidence="6">
    <location>
        <begin position="865"/>
        <end position="884"/>
    </location>
</feature>
<keyword evidence="4" id="KW-0067">ATP-binding</keyword>
<dbReference type="GO" id="GO:0140662">
    <property type="term" value="F:ATP-dependent protein folding chaperone"/>
    <property type="evidence" value="ECO:0007669"/>
    <property type="project" value="InterPro"/>
</dbReference>
<feature type="compositionally biased region" description="Acidic residues" evidence="6">
    <location>
        <begin position="912"/>
        <end position="928"/>
    </location>
</feature>
<dbReference type="GO" id="GO:0030968">
    <property type="term" value="P:endoplasmic reticulum unfolded protein response"/>
    <property type="evidence" value="ECO:0007669"/>
    <property type="project" value="TreeGrafter"/>
</dbReference>
<evidence type="ECO:0000313" key="8">
    <source>
        <dbReference type="EMBL" id="OBA28923.1"/>
    </source>
</evidence>
<proteinExistence type="predicted"/>
<dbReference type="GO" id="GO:0005788">
    <property type="term" value="C:endoplasmic reticulum lumen"/>
    <property type="evidence" value="ECO:0007669"/>
    <property type="project" value="UniProtKB-SubCell"/>
</dbReference>
<evidence type="ECO:0000256" key="1">
    <source>
        <dbReference type="ARBA" id="ARBA00004319"/>
    </source>
</evidence>
<evidence type="ECO:0000256" key="6">
    <source>
        <dbReference type="SAM" id="MobiDB-lite"/>
    </source>
</evidence>
<feature type="transmembrane region" description="Helical" evidence="7">
    <location>
        <begin position="12"/>
        <end position="32"/>
    </location>
</feature>
<keyword evidence="7" id="KW-1133">Transmembrane helix</keyword>
<sequence length="928" mass="107480">MKLNLLKNNSLLVTIVTLINFFTLINATILAIDYGKGFTKNSIIGIKNPLDIVLSQDSKRKDVAGIMLRPENKNKDIERSYGSNILNFQLRFPQYVFLGLKNLIGQKQTSDIFDDFNSGVKLDSKNDLIKFDIGTDHKFSVEELVAMDFNHIIANAEQQFPNNKKILLNSVNNEISDLVLSVPNYYRQQERLMLSDIVEISDFDQSLGFVDDNLATGISYIAKNNFKLEDDVDTHFIVYDMGQESLKASLFTVLKNSSAILAKDEIVDLTIELNGYGYDKNLGGDFFTNNLKTFIINKFLDKNGKYKKNELLKNSKFLNKIIQVAEKCKLVLSANSEYKIFVESLIDDLDFKTIVTRQEFEDIIMANYQARILKPLVDTFETSNSIFQNDNNITLANISAIILTGGSTRVPFVQQVLVDYLGEEYDQLLSKSVNSDESVTTGLAIRGVKLENNFKFKQNINVVDKLIYNYTMTLNEDDEETSIFSAGSVYPGKQVLNFPIEQFDNQKEVNIILSEDNVSIVDYKLKLNTIKKCETDDSSLNITFAISKDRIFTVEKIQAICNNTATKLNTLTIDKYFVKEPLSKTDIRNSKKFIKLLNEKDEQKIILTEALNLFESTLYETRSFLEDIETEDIPEELIETLQTAVADYLEWLDYDSDGCTVQDVEKKHLDITHQIQNIKNYQISLTTSLDLDEFNNIFETITNWLDDLETLNALHLEHVLNKTEKFEELNITGSPLDVYIETPLTKRLAMQNKTFFEEVTELKEKFVPRLTTLLENFEEEERLDKFELKLQYLNHLEQIKELLQFPEELFKYRLRYLDSTIVKKERQLLRQAEKARLEKVKELGLKDKDGNLVEDIMENTHKRAEAREKLEEEEFLKNTEGYEPKDDDEEEEEEEEEKKIIKKKEEQIVEKEENDENNDEIEFEFDEL</sequence>
<protein>
    <submittedName>
        <fullName evidence="8">Actin-like ATPase domain-containing protein</fullName>
    </submittedName>
</protein>
<evidence type="ECO:0000256" key="4">
    <source>
        <dbReference type="ARBA" id="ARBA00022840"/>
    </source>
</evidence>
<accession>A0A1B7TJM7</accession>
<dbReference type="AlphaFoldDB" id="A0A1B7TJM7"/>
<name>A0A1B7TJM7_9ASCO</name>
<dbReference type="InterPro" id="IPR018181">
    <property type="entry name" value="Heat_shock_70_CS"/>
</dbReference>
<keyword evidence="9" id="KW-1185">Reference proteome</keyword>
<comment type="caution">
    <text evidence="8">The sequence shown here is derived from an EMBL/GenBank/DDBJ whole genome shotgun (WGS) entry which is preliminary data.</text>
</comment>
<evidence type="ECO:0000256" key="5">
    <source>
        <dbReference type="ARBA" id="ARBA00023186"/>
    </source>
</evidence>
<dbReference type="Pfam" id="PF00012">
    <property type="entry name" value="HSP70"/>
    <property type="match status" value="1"/>
</dbReference>
<keyword evidence="5" id="KW-0143">Chaperone</keyword>
<evidence type="ECO:0000256" key="2">
    <source>
        <dbReference type="ARBA" id="ARBA00022729"/>
    </source>
</evidence>
<evidence type="ECO:0000256" key="3">
    <source>
        <dbReference type="ARBA" id="ARBA00022741"/>
    </source>
</evidence>
<keyword evidence="7" id="KW-0472">Membrane</keyword>
<keyword evidence="3" id="KW-0547">Nucleotide-binding</keyword>
<dbReference type="SUPFAM" id="SSF53067">
    <property type="entry name" value="Actin-like ATPase domain"/>
    <property type="match status" value="2"/>
</dbReference>
<dbReference type="Gene3D" id="3.30.420.40">
    <property type="match status" value="2"/>
</dbReference>
<feature type="compositionally biased region" description="Basic and acidic residues" evidence="6">
    <location>
        <begin position="897"/>
        <end position="911"/>
    </location>
</feature>
<keyword evidence="2" id="KW-0732">Signal</keyword>
<feature type="region of interest" description="Disordered" evidence="6">
    <location>
        <begin position="865"/>
        <end position="928"/>
    </location>
</feature>
<dbReference type="Gene3D" id="3.90.640.10">
    <property type="entry name" value="Actin, Chain A, domain 4"/>
    <property type="match status" value="1"/>
</dbReference>
<dbReference type="EMBL" id="LXPE01000002">
    <property type="protein sequence ID" value="OBA28923.1"/>
    <property type="molecule type" value="Genomic_DNA"/>
</dbReference>
<dbReference type="GO" id="GO:0005524">
    <property type="term" value="F:ATP binding"/>
    <property type="evidence" value="ECO:0007669"/>
    <property type="project" value="UniProtKB-KW"/>
</dbReference>
<comment type="subcellular location">
    <subcellularLocation>
        <location evidence="1">Endoplasmic reticulum lumen</location>
    </subcellularLocation>
</comment>
<keyword evidence="7" id="KW-0812">Transmembrane</keyword>
<dbReference type="PANTHER" id="PTHR45639:SF3">
    <property type="entry name" value="HYPOXIA UP-REGULATED PROTEIN 1"/>
    <property type="match status" value="1"/>
</dbReference>
<dbReference type="Proteomes" id="UP000092321">
    <property type="component" value="Unassembled WGS sequence"/>
</dbReference>
<evidence type="ECO:0000313" key="9">
    <source>
        <dbReference type="Proteomes" id="UP000092321"/>
    </source>
</evidence>
<dbReference type="InterPro" id="IPR013126">
    <property type="entry name" value="Hsp_70_fam"/>
</dbReference>
<dbReference type="OrthoDB" id="10262720at2759"/>
<evidence type="ECO:0000256" key="7">
    <source>
        <dbReference type="SAM" id="Phobius"/>
    </source>
</evidence>
<dbReference type="InterPro" id="IPR043129">
    <property type="entry name" value="ATPase_NBD"/>
</dbReference>
<dbReference type="PRINTS" id="PR00301">
    <property type="entry name" value="HEATSHOCK70"/>
</dbReference>
<reference evidence="9" key="1">
    <citation type="journal article" date="2016" name="Proc. Natl. Acad. Sci. U.S.A.">
        <title>Comparative genomics of biotechnologically important yeasts.</title>
        <authorList>
            <person name="Riley R."/>
            <person name="Haridas S."/>
            <person name="Wolfe K.H."/>
            <person name="Lopes M.R."/>
            <person name="Hittinger C.T."/>
            <person name="Goeker M."/>
            <person name="Salamov A.A."/>
            <person name="Wisecaver J.H."/>
            <person name="Long T.M."/>
            <person name="Calvey C.H."/>
            <person name="Aerts A.L."/>
            <person name="Barry K.W."/>
            <person name="Choi C."/>
            <person name="Clum A."/>
            <person name="Coughlan A.Y."/>
            <person name="Deshpande S."/>
            <person name="Douglass A.P."/>
            <person name="Hanson S.J."/>
            <person name="Klenk H.-P."/>
            <person name="LaButti K.M."/>
            <person name="Lapidus A."/>
            <person name="Lindquist E.A."/>
            <person name="Lipzen A.M."/>
            <person name="Meier-Kolthoff J.P."/>
            <person name="Ohm R.A."/>
            <person name="Otillar R.P."/>
            <person name="Pangilinan J.L."/>
            <person name="Peng Y."/>
            <person name="Rokas A."/>
            <person name="Rosa C.A."/>
            <person name="Scheuner C."/>
            <person name="Sibirny A.A."/>
            <person name="Slot J.C."/>
            <person name="Stielow J.B."/>
            <person name="Sun H."/>
            <person name="Kurtzman C.P."/>
            <person name="Blackwell M."/>
            <person name="Grigoriev I.V."/>
            <person name="Jeffries T.W."/>
        </authorList>
    </citation>
    <scope>NUCLEOTIDE SEQUENCE [LARGE SCALE GENOMIC DNA]</scope>
    <source>
        <strain evidence="9">NRRL Y-1626</strain>
    </source>
</reference>
<dbReference type="Gene3D" id="3.30.30.30">
    <property type="match status" value="1"/>
</dbReference>
<dbReference type="PROSITE" id="PS01036">
    <property type="entry name" value="HSP70_3"/>
    <property type="match status" value="1"/>
</dbReference>
<dbReference type="GO" id="GO:0034663">
    <property type="term" value="C:endoplasmic reticulum chaperone complex"/>
    <property type="evidence" value="ECO:0007669"/>
    <property type="project" value="TreeGrafter"/>
</dbReference>
<organism evidence="8 9">
    <name type="scientific">Hanseniaspora valbyensis NRRL Y-1626</name>
    <dbReference type="NCBI Taxonomy" id="766949"/>
    <lineage>
        <taxon>Eukaryota</taxon>
        <taxon>Fungi</taxon>
        <taxon>Dikarya</taxon>
        <taxon>Ascomycota</taxon>
        <taxon>Saccharomycotina</taxon>
        <taxon>Saccharomycetes</taxon>
        <taxon>Saccharomycodales</taxon>
        <taxon>Saccharomycodaceae</taxon>
        <taxon>Hanseniaspora</taxon>
    </lineage>
</organism>
<gene>
    <name evidence="8" type="ORF">HANVADRAFT_84976</name>
</gene>
<dbReference type="PANTHER" id="PTHR45639">
    <property type="entry name" value="HSC70CB, ISOFORM G-RELATED"/>
    <property type="match status" value="1"/>
</dbReference>
<feature type="compositionally biased region" description="Acidic residues" evidence="6">
    <location>
        <begin position="885"/>
        <end position="896"/>
    </location>
</feature>